<gene>
    <name evidence="4" type="ORF">AB3G37_20165</name>
</gene>
<dbReference type="InterPro" id="IPR029033">
    <property type="entry name" value="His_PPase_superfam"/>
</dbReference>
<feature type="chain" id="PRO_5044270005" evidence="3">
    <location>
        <begin position="26"/>
        <end position="446"/>
    </location>
</feature>
<evidence type="ECO:0000313" key="4">
    <source>
        <dbReference type="EMBL" id="XDU71811.1"/>
    </source>
</evidence>
<keyword evidence="2" id="KW-0378">Hydrolase</keyword>
<dbReference type="InterPro" id="IPR050645">
    <property type="entry name" value="Histidine_acid_phosphatase"/>
</dbReference>
<sequence>MSVKPYTFLFSAVITSLFLPASSFAASDAVTTVIPAPQDLQLQQAVILSRHGVRSPTRQTKEMKDLAGQDWPKWPVKPGYLTPRGQQLVSLMGTYYGDYFKKEGLLSSEQCPGDSEVFGWGDTDQRTRLTTQTLLSAIAPHCHVMAKNQADLKKPDPVFHPLKAGICTLDKATAIKAIDKEAGGSLDALDQTYAPQLKLMSQVLNYPQSSYCQQMKQTGQTCSAVIDIPSSIKMKKKGTEATLEGGIGMSSTFAENFLLEDAQGMQDVAWGRIKDQKTWQALLELHNLQFRLMSGTPYIAKSNGTPVLQVIDNAFGAAAPASSGFSLPSGNKVLILGGHDTNIENVAGALGLDWTLTDQPDHTPPAGALMFERWQDKTTHQQYISLRMVYQTQDQMRTQHKLTLKHPPMTVALSIPGCENIGDNKLCAIGTFHQVIEKAQLPQCKI</sequence>
<keyword evidence="3" id="KW-0732">Signal</keyword>
<dbReference type="GO" id="GO:0050308">
    <property type="term" value="F:sugar-phosphatase activity"/>
    <property type="evidence" value="ECO:0007669"/>
    <property type="project" value="TreeGrafter"/>
</dbReference>
<dbReference type="RefSeq" id="WP_369788904.1">
    <property type="nucleotide sequence ID" value="NZ_CP165628.1"/>
</dbReference>
<organism evidence="4">
    <name type="scientific">Rouxiella sp. WC2420</name>
    <dbReference type="NCBI Taxonomy" id="3234145"/>
    <lineage>
        <taxon>Bacteria</taxon>
        <taxon>Pseudomonadati</taxon>
        <taxon>Pseudomonadota</taxon>
        <taxon>Gammaproteobacteria</taxon>
        <taxon>Enterobacterales</taxon>
        <taxon>Yersiniaceae</taxon>
        <taxon>Rouxiella</taxon>
    </lineage>
</organism>
<evidence type="ECO:0000256" key="1">
    <source>
        <dbReference type="ARBA" id="ARBA00005375"/>
    </source>
</evidence>
<dbReference type="GO" id="GO:0030288">
    <property type="term" value="C:outer membrane-bounded periplasmic space"/>
    <property type="evidence" value="ECO:0007669"/>
    <property type="project" value="TreeGrafter"/>
</dbReference>
<dbReference type="AlphaFoldDB" id="A0AB39VQG2"/>
<dbReference type="InterPro" id="IPR000560">
    <property type="entry name" value="His_Pase_clade-2"/>
</dbReference>
<dbReference type="PROSITE" id="PS00616">
    <property type="entry name" value="HIS_ACID_PHOSPHAT_1"/>
    <property type="match status" value="1"/>
</dbReference>
<dbReference type="Pfam" id="PF00328">
    <property type="entry name" value="His_Phos_2"/>
    <property type="match status" value="1"/>
</dbReference>
<accession>A0AB39VQG2</accession>
<dbReference type="PANTHER" id="PTHR11567:SF110">
    <property type="entry name" value="2-PHOSPHOXYLOSE PHOSPHATASE 1"/>
    <property type="match status" value="1"/>
</dbReference>
<dbReference type="PANTHER" id="PTHR11567">
    <property type="entry name" value="ACID PHOSPHATASE-RELATED"/>
    <property type="match status" value="1"/>
</dbReference>
<dbReference type="PROSITE" id="PS00778">
    <property type="entry name" value="HIS_ACID_PHOSPHAT_2"/>
    <property type="match status" value="1"/>
</dbReference>
<dbReference type="EMBL" id="CP165628">
    <property type="protein sequence ID" value="XDU71811.1"/>
    <property type="molecule type" value="Genomic_DNA"/>
</dbReference>
<reference evidence="4" key="1">
    <citation type="submission" date="2024-07" db="EMBL/GenBank/DDBJ databases">
        <authorList>
            <person name="Biller S.J."/>
        </authorList>
    </citation>
    <scope>NUCLEOTIDE SEQUENCE</scope>
    <source>
        <strain evidence="4">WC2420</strain>
    </source>
</reference>
<evidence type="ECO:0000256" key="3">
    <source>
        <dbReference type="SAM" id="SignalP"/>
    </source>
</evidence>
<dbReference type="InterPro" id="IPR033379">
    <property type="entry name" value="Acid_Pase_AS"/>
</dbReference>
<feature type="signal peptide" evidence="3">
    <location>
        <begin position="1"/>
        <end position="25"/>
    </location>
</feature>
<evidence type="ECO:0000256" key="2">
    <source>
        <dbReference type="ARBA" id="ARBA00022801"/>
    </source>
</evidence>
<protein>
    <submittedName>
        <fullName evidence="4">Histidine-type phosphatase</fullName>
    </submittedName>
</protein>
<dbReference type="CDD" id="cd07061">
    <property type="entry name" value="HP_HAP_like"/>
    <property type="match status" value="1"/>
</dbReference>
<proteinExistence type="inferred from homology"/>
<dbReference type="SUPFAM" id="SSF53254">
    <property type="entry name" value="Phosphoglycerate mutase-like"/>
    <property type="match status" value="1"/>
</dbReference>
<name>A0AB39VQG2_9GAMM</name>
<dbReference type="Gene3D" id="3.40.50.1240">
    <property type="entry name" value="Phosphoglycerate mutase-like"/>
    <property type="match status" value="2"/>
</dbReference>
<comment type="similarity">
    <text evidence="1">Belongs to the histidine acid phosphatase family.</text>
</comment>